<reference evidence="10 11" key="1">
    <citation type="submission" date="2021-03" db="EMBL/GenBank/DDBJ databases">
        <title>Genomic Encyclopedia of Type Strains, Phase IV (KMG-IV): sequencing the most valuable type-strain genomes for metagenomic binning, comparative biology and taxonomic classification.</title>
        <authorList>
            <person name="Goeker M."/>
        </authorList>
    </citation>
    <scope>NUCLEOTIDE SEQUENCE [LARGE SCALE GENOMIC DNA]</scope>
    <source>
        <strain evidence="10 11">DSM 28650</strain>
    </source>
</reference>
<keyword evidence="11" id="KW-1185">Reference proteome</keyword>
<dbReference type="Pfam" id="PF04055">
    <property type="entry name" value="Radical_SAM"/>
    <property type="match status" value="1"/>
</dbReference>
<evidence type="ECO:0000256" key="7">
    <source>
        <dbReference type="ARBA" id="ARBA00023014"/>
    </source>
</evidence>
<dbReference type="InterPro" id="IPR051198">
    <property type="entry name" value="BchE-like"/>
</dbReference>
<dbReference type="InterPro" id="IPR034466">
    <property type="entry name" value="Methyltransferase_Class_B"/>
</dbReference>
<sequence length="453" mass="52759">MKILLVRPPRIKQAVTLGEMMFCEPLGLQCIYKILKEQHRVEILDLMVQGEDFHKKFKEFNPDMVGITSLCIDVDNVLKLAREVKVLNPKVITFVGGTQAYLSPESFFTQHVDHVFKFTTTDNLKKLMELLSKGEMGPIEGVCSRVLDFEGAEAKGRNEYMVPDRNSTKKYRSYYSYLGYKPCAIMQTSLGCSKSCDFCLRWRIEGAREEDIDLQLIINQLKEIEEPSVMICDNDFLNNEERLEKFCDLLEREGITKNFICYGSVHSVLSHPHTISRLKDNGLKAVLVGYETFKNEELENYRKKSTVEDNIKASEILKQLGIDVWASFMLHPDWDLEDFKSLKKYVKKLRPEISTFSPLTPFPNLPMYKKYEERLIYNPMEYEAWSFGKVTIKPSKMSLRRYYFELLRFVLYVNVRMNSTSYMIKRFGVGTVFRMGRGSFGVVKTYLNLMFKA</sequence>
<keyword evidence="4" id="KW-0949">S-adenosyl-L-methionine</keyword>
<dbReference type="RefSeq" id="WP_021284570.1">
    <property type="nucleotide sequence ID" value="NZ_JAGGLL010000013.1"/>
</dbReference>
<dbReference type="Gene3D" id="3.20.20.70">
    <property type="entry name" value="Aldolase class I"/>
    <property type="match status" value="1"/>
</dbReference>
<evidence type="ECO:0000259" key="9">
    <source>
        <dbReference type="PROSITE" id="PS51918"/>
    </source>
</evidence>
<comment type="cofactor">
    <cofactor evidence="1">
        <name>[4Fe-4S] cluster</name>
        <dbReference type="ChEBI" id="CHEBI:49883"/>
    </cofactor>
</comment>
<evidence type="ECO:0000256" key="3">
    <source>
        <dbReference type="ARBA" id="ARBA00022679"/>
    </source>
</evidence>
<dbReference type="SUPFAM" id="SSF52242">
    <property type="entry name" value="Cobalamin (vitamin B12)-binding domain"/>
    <property type="match status" value="1"/>
</dbReference>
<dbReference type="PROSITE" id="PS51918">
    <property type="entry name" value="RADICAL_SAM"/>
    <property type="match status" value="1"/>
</dbReference>
<dbReference type="SFLD" id="SFLDS00029">
    <property type="entry name" value="Radical_SAM"/>
    <property type="match status" value="1"/>
</dbReference>
<dbReference type="InterPro" id="IPR058240">
    <property type="entry name" value="rSAM_sf"/>
</dbReference>
<protein>
    <submittedName>
        <fullName evidence="10">Radical SAM superfamily enzyme YgiQ (UPF0313 family)</fullName>
    </submittedName>
</protein>
<dbReference type="InterPro" id="IPR036724">
    <property type="entry name" value="Cobalamin-bd_sf"/>
</dbReference>
<accession>A0ABS4K2T8</accession>
<evidence type="ECO:0000256" key="6">
    <source>
        <dbReference type="ARBA" id="ARBA00023004"/>
    </source>
</evidence>
<dbReference type="SFLD" id="SFLDG01123">
    <property type="entry name" value="methyltransferase_(Class_B)"/>
    <property type="match status" value="1"/>
</dbReference>
<dbReference type="EMBL" id="JAGGLL010000013">
    <property type="protein sequence ID" value="MBP2022103.1"/>
    <property type="molecule type" value="Genomic_DNA"/>
</dbReference>
<feature type="domain" description="Radical SAM core" evidence="9">
    <location>
        <begin position="178"/>
        <end position="400"/>
    </location>
</feature>
<dbReference type="PANTHER" id="PTHR43409:SF7">
    <property type="entry name" value="BLL1977 PROTEIN"/>
    <property type="match status" value="1"/>
</dbReference>
<keyword evidence="6" id="KW-0408">Iron</keyword>
<dbReference type="PANTHER" id="PTHR43409">
    <property type="entry name" value="ANAEROBIC MAGNESIUM-PROTOPORPHYRIN IX MONOMETHYL ESTER CYCLASE-RELATED"/>
    <property type="match status" value="1"/>
</dbReference>
<evidence type="ECO:0000256" key="5">
    <source>
        <dbReference type="ARBA" id="ARBA00022723"/>
    </source>
</evidence>
<evidence type="ECO:0000259" key="8">
    <source>
        <dbReference type="PROSITE" id="PS51332"/>
    </source>
</evidence>
<dbReference type="Proteomes" id="UP001519308">
    <property type="component" value="Unassembled WGS sequence"/>
</dbReference>
<evidence type="ECO:0000256" key="4">
    <source>
        <dbReference type="ARBA" id="ARBA00022691"/>
    </source>
</evidence>
<dbReference type="SFLD" id="SFLDG01082">
    <property type="entry name" value="B12-binding_domain_containing"/>
    <property type="match status" value="1"/>
</dbReference>
<keyword evidence="3" id="KW-0808">Transferase</keyword>
<organism evidence="10 11">
    <name type="scientific">Clostridium punense</name>
    <dbReference type="NCBI Taxonomy" id="1054297"/>
    <lineage>
        <taxon>Bacteria</taxon>
        <taxon>Bacillati</taxon>
        <taxon>Bacillota</taxon>
        <taxon>Clostridia</taxon>
        <taxon>Eubacteriales</taxon>
        <taxon>Clostridiaceae</taxon>
        <taxon>Clostridium</taxon>
    </lineage>
</organism>
<dbReference type="InterPro" id="IPR013785">
    <property type="entry name" value="Aldolase_TIM"/>
</dbReference>
<gene>
    <name evidence="10" type="ORF">J2Z44_001904</name>
</gene>
<keyword evidence="5" id="KW-0479">Metal-binding</keyword>
<dbReference type="SMART" id="SM00729">
    <property type="entry name" value="Elp3"/>
    <property type="match status" value="1"/>
</dbReference>
<dbReference type="Pfam" id="PF02310">
    <property type="entry name" value="B12-binding"/>
    <property type="match status" value="1"/>
</dbReference>
<keyword evidence="2" id="KW-0489">Methyltransferase</keyword>
<dbReference type="PROSITE" id="PS51332">
    <property type="entry name" value="B12_BINDING"/>
    <property type="match status" value="1"/>
</dbReference>
<evidence type="ECO:0000313" key="10">
    <source>
        <dbReference type="EMBL" id="MBP2022103.1"/>
    </source>
</evidence>
<dbReference type="CDD" id="cd01335">
    <property type="entry name" value="Radical_SAM"/>
    <property type="match status" value="1"/>
</dbReference>
<dbReference type="SUPFAM" id="SSF102114">
    <property type="entry name" value="Radical SAM enzymes"/>
    <property type="match status" value="1"/>
</dbReference>
<keyword evidence="7" id="KW-0411">Iron-sulfur</keyword>
<comment type="caution">
    <text evidence="10">The sequence shown here is derived from an EMBL/GenBank/DDBJ whole genome shotgun (WGS) entry which is preliminary data.</text>
</comment>
<dbReference type="Gene3D" id="3.40.50.280">
    <property type="entry name" value="Cobalamin-binding domain"/>
    <property type="match status" value="1"/>
</dbReference>
<name>A0ABS4K2T8_9CLOT</name>
<evidence type="ECO:0000256" key="1">
    <source>
        <dbReference type="ARBA" id="ARBA00001966"/>
    </source>
</evidence>
<dbReference type="InterPro" id="IPR006158">
    <property type="entry name" value="Cobalamin-bd"/>
</dbReference>
<dbReference type="InterPro" id="IPR006638">
    <property type="entry name" value="Elp3/MiaA/NifB-like_rSAM"/>
</dbReference>
<evidence type="ECO:0000256" key="2">
    <source>
        <dbReference type="ARBA" id="ARBA00022603"/>
    </source>
</evidence>
<dbReference type="InterPro" id="IPR007197">
    <property type="entry name" value="rSAM"/>
</dbReference>
<proteinExistence type="predicted"/>
<feature type="domain" description="B12-binding" evidence="8">
    <location>
        <begin position="8"/>
        <end position="138"/>
    </location>
</feature>
<evidence type="ECO:0000313" key="11">
    <source>
        <dbReference type="Proteomes" id="UP001519308"/>
    </source>
</evidence>